<gene>
    <name evidence="2" type="ORF">C6N40_13860</name>
</gene>
<dbReference type="EMBL" id="PVLF01000049">
    <property type="protein sequence ID" value="PRH81207.1"/>
    <property type="molecule type" value="Genomic_DNA"/>
</dbReference>
<keyword evidence="3" id="KW-1185">Reference proteome</keyword>
<reference evidence="2 3" key="1">
    <citation type="submission" date="2018-03" db="EMBL/GenBank/DDBJ databases">
        <title>Arenimonas caeni sp. nov., isolated from activated sludge.</title>
        <authorList>
            <person name="Liu H."/>
        </authorList>
    </citation>
    <scope>NUCLEOTIDE SEQUENCE [LARGE SCALE GENOMIC DNA]</scope>
    <source>
        <strain evidence="3">z29</strain>
    </source>
</reference>
<feature type="region of interest" description="Disordered" evidence="1">
    <location>
        <begin position="59"/>
        <end position="80"/>
    </location>
</feature>
<sequence length="80" mass="9008">MATVYIFTVAETLVGEQPDSPIHVWSDNDSSRFSMDPSARYLLFLTIDEEGFWRVDNCGSSEEYDPQSKTLSLIGSLDEP</sequence>
<organism evidence="2 3">
    <name type="scientific">Arenimonas caeni</name>
    <dbReference type="NCBI Taxonomy" id="2058085"/>
    <lineage>
        <taxon>Bacteria</taxon>
        <taxon>Pseudomonadati</taxon>
        <taxon>Pseudomonadota</taxon>
        <taxon>Gammaproteobacteria</taxon>
        <taxon>Lysobacterales</taxon>
        <taxon>Lysobacteraceae</taxon>
        <taxon>Arenimonas</taxon>
    </lineage>
</organism>
<accession>A0A2P6M5C3</accession>
<protein>
    <submittedName>
        <fullName evidence="2">Uncharacterized protein</fullName>
    </submittedName>
</protein>
<evidence type="ECO:0000256" key="1">
    <source>
        <dbReference type="SAM" id="MobiDB-lite"/>
    </source>
</evidence>
<comment type="caution">
    <text evidence="2">The sequence shown here is derived from an EMBL/GenBank/DDBJ whole genome shotgun (WGS) entry which is preliminary data.</text>
</comment>
<dbReference type="Proteomes" id="UP000241736">
    <property type="component" value="Unassembled WGS sequence"/>
</dbReference>
<evidence type="ECO:0000313" key="3">
    <source>
        <dbReference type="Proteomes" id="UP000241736"/>
    </source>
</evidence>
<dbReference type="AlphaFoldDB" id="A0A2P6M5C3"/>
<proteinExistence type="predicted"/>
<evidence type="ECO:0000313" key="2">
    <source>
        <dbReference type="EMBL" id="PRH81207.1"/>
    </source>
</evidence>
<name>A0A2P6M5C3_9GAMM</name>